<keyword evidence="5" id="KW-0732">Signal</keyword>
<keyword evidence="1 4" id="KW-0349">Heme</keyword>
<evidence type="ECO:0000259" key="6">
    <source>
        <dbReference type="PROSITE" id="PS51007"/>
    </source>
</evidence>
<evidence type="ECO:0000313" key="8">
    <source>
        <dbReference type="Proteomes" id="UP001224682"/>
    </source>
</evidence>
<dbReference type="Pfam" id="PF00034">
    <property type="entry name" value="Cytochrom_C"/>
    <property type="match status" value="1"/>
</dbReference>
<dbReference type="InterPro" id="IPR009056">
    <property type="entry name" value="Cyt_c-like_dom"/>
</dbReference>
<reference evidence="7 8" key="1">
    <citation type="submission" date="2023-07" db="EMBL/GenBank/DDBJ databases">
        <title>Genomic Encyclopedia of Type Strains, Phase IV (KMG-IV): sequencing the most valuable type-strain genomes for metagenomic binning, comparative biology and taxonomic classification.</title>
        <authorList>
            <person name="Goeker M."/>
        </authorList>
    </citation>
    <scope>NUCLEOTIDE SEQUENCE [LARGE SCALE GENOMIC DNA]</scope>
    <source>
        <strain evidence="7 8">DSM 2457</strain>
    </source>
</reference>
<feature type="signal peptide" evidence="5">
    <location>
        <begin position="1"/>
        <end position="24"/>
    </location>
</feature>
<accession>A0ABU0B9L6</accession>
<feature type="domain" description="Cytochrome c" evidence="6">
    <location>
        <begin position="57"/>
        <end position="145"/>
    </location>
</feature>
<dbReference type="RefSeq" id="WP_307019242.1">
    <property type="nucleotide sequence ID" value="NZ_JAUSUI010000003.1"/>
</dbReference>
<name>A0ABU0B9L6_9HYPH</name>
<evidence type="ECO:0000256" key="2">
    <source>
        <dbReference type="ARBA" id="ARBA00022723"/>
    </source>
</evidence>
<keyword evidence="2 4" id="KW-0479">Metal-binding</keyword>
<dbReference type="PANTHER" id="PTHR35008:SF8">
    <property type="entry name" value="ALCOHOL DEHYDROGENASE CYTOCHROME C SUBUNIT"/>
    <property type="match status" value="1"/>
</dbReference>
<organism evidence="7 8">
    <name type="scientific">Ancylobacter polymorphus</name>
    <dbReference type="NCBI Taxonomy" id="223390"/>
    <lineage>
        <taxon>Bacteria</taxon>
        <taxon>Pseudomonadati</taxon>
        <taxon>Pseudomonadota</taxon>
        <taxon>Alphaproteobacteria</taxon>
        <taxon>Hyphomicrobiales</taxon>
        <taxon>Xanthobacteraceae</taxon>
        <taxon>Ancylobacter</taxon>
    </lineage>
</organism>
<evidence type="ECO:0000256" key="1">
    <source>
        <dbReference type="ARBA" id="ARBA00022617"/>
    </source>
</evidence>
<proteinExistence type="predicted"/>
<evidence type="ECO:0000256" key="4">
    <source>
        <dbReference type="PROSITE-ProRule" id="PRU00433"/>
    </source>
</evidence>
<dbReference type="Gene3D" id="1.10.760.10">
    <property type="entry name" value="Cytochrome c-like domain"/>
    <property type="match status" value="1"/>
</dbReference>
<dbReference type="EMBL" id="JAUSUI010000003">
    <property type="protein sequence ID" value="MDQ0302523.1"/>
    <property type="molecule type" value="Genomic_DNA"/>
</dbReference>
<keyword evidence="3 4" id="KW-0408">Iron</keyword>
<sequence>MSRSARSCAIAGTFVLAFTGLATADAVKLGRPALPEEIKAWDIDVRPDGLGLPEGKGSVAQGEELFQNNCAACHGEFGEGVGRWPVLAGGQGTLKSERPEKTIGSFWPDTSTVFDYVHRAMPFGAAQTLQPDEVYAIVAYLLYLNDVVPDDYVLSKENFPTVALPNRPNFYDDDRETTEKAFWNAAPCMKDCKSAVEITSHAAVLDVTPDAGKEGDKPAGAVE</sequence>
<dbReference type="SUPFAM" id="SSF46626">
    <property type="entry name" value="Cytochrome c"/>
    <property type="match status" value="1"/>
</dbReference>
<evidence type="ECO:0000256" key="3">
    <source>
        <dbReference type="ARBA" id="ARBA00023004"/>
    </source>
</evidence>
<dbReference type="InterPro" id="IPR036909">
    <property type="entry name" value="Cyt_c-like_dom_sf"/>
</dbReference>
<dbReference type="PANTHER" id="PTHR35008">
    <property type="entry name" value="BLL4482 PROTEIN-RELATED"/>
    <property type="match status" value="1"/>
</dbReference>
<keyword evidence="8" id="KW-1185">Reference proteome</keyword>
<dbReference type="InterPro" id="IPR051459">
    <property type="entry name" value="Cytochrome_c-type_DH"/>
</dbReference>
<comment type="caution">
    <text evidence="7">The sequence shown here is derived from an EMBL/GenBank/DDBJ whole genome shotgun (WGS) entry which is preliminary data.</text>
</comment>
<protein>
    <submittedName>
        <fullName evidence="7">Cytochrome c</fullName>
    </submittedName>
</protein>
<gene>
    <name evidence="7" type="ORF">J2S75_001551</name>
</gene>
<dbReference type="PROSITE" id="PS51007">
    <property type="entry name" value="CYTC"/>
    <property type="match status" value="1"/>
</dbReference>
<feature type="chain" id="PRO_5045919686" evidence="5">
    <location>
        <begin position="25"/>
        <end position="223"/>
    </location>
</feature>
<dbReference type="Proteomes" id="UP001224682">
    <property type="component" value="Unassembled WGS sequence"/>
</dbReference>
<evidence type="ECO:0000313" key="7">
    <source>
        <dbReference type="EMBL" id="MDQ0302523.1"/>
    </source>
</evidence>
<evidence type="ECO:0000256" key="5">
    <source>
        <dbReference type="SAM" id="SignalP"/>
    </source>
</evidence>